<dbReference type="EMBL" id="MUGV01000009">
    <property type="protein sequence ID" value="OXA81086.1"/>
    <property type="molecule type" value="Genomic_DNA"/>
</dbReference>
<proteinExistence type="predicted"/>
<evidence type="ECO:0008006" key="3">
    <source>
        <dbReference type="Google" id="ProtNLM"/>
    </source>
</evidence>
<reference evidence="1 2" key="1">
    <citation type="submission" date="2016-11" db="EMBL/GenBank/DDBJ databases">
        <title>Whole genomes of Flavobacteriaceae.</title>
        <authorList>
            <person name="Stine C."/>
            <person name="Li C."/>
            <person name="Tadesse D."/>
        </authorList>
    </citation>
    <scope>NUCLEOTIDE SEQUENCE [LARGE SCALE GENOMIC DNA]</scope>
    <source>
        <strain evidence="1 2">DSM 15937</strain>
    </source>
</reference>
<sequence>MRNFFFLIIIIVAFSCQNNKKENIVIEKNNEIEKIVECVILQDSLNVFKNDSTAIPLSKQLKKLKVYQLDLNAKTIPPKPANGIYLNDLFYYKLDVAFFPKKDSLKILAQNNVLKTYTINSSIAKKILMTTFEEQKMKSENNLDASFLYLTIPIISADNNKAYIEINEICFGNCGWGKAIYLEKDNGKWKIIYEDELWVG</sequence>
<protein>
    <recommendedName>
        <fullName evidence="3">Lumazine-binding</fullName>
    </recommendedName>
</protein>
<evidence type="ECO:0000313" key="1">
    <source>
        <dbReference type="EMBL" id="OXA81086.1"/>
    </source>
</evidence>
<keyword evidence="2" id="KW-1185">Reference proteome</keyword>
<dbReference type="RefSeq" id="WP_074662250.1">
    <property type="nucleotide sequence ID" value="NZ_MUGV01000009.1"/>
</dbReference>
<dbReference type="Proteomes" id="UP000198382">
    <property type="component" value="Unassembled WGS sequence"/>
</dbReference>
<dbReference type="PROSITE" id="PS51257">
    <property type="entry name" value="PROKAR_LIPOPROTEIN"/>
    <property type="match status" value="1"/>
</dbReference>
<name>A0ABX4BUM3_FLAFR</name>
<organism evidence="1 2">
    <name type="scientific">Flavobacterium frigidimaris</name>
    <dbReference type="NCBI Taxonomy" id="262320"/>
    <lineage>
        <taxon>Bacteria</taxon>
        <taxon>Pseudomonadati</taxon>
        <taxon>Bacteroidota</taxon>
        <taxon>Flavobacteriia</taxon>
        <taxon>Flavobacteriales</taxon>
        <taxon>Flavobacteriaceae</taxon>
        <taxon>Flavobacterium</taxon>
    </lineage>
</organism>
<evidence type="ECO:0000313" key="2">
    <source>
        <dbReference type="Proteomes" id="UP000198382"/>
    </source>
</evidence>
<accession>A0ABX4BUM3</accession>
<gene>
    <name evidence="1" type="ORF">B0A65_04905</name>
</gene>
<comment type="caution">
    <text evidence="1">The sequence shown here is derived from an EMBL/GenBank/DDBJ whole genome shotgun (WGS) entry which is preliminary data.</text>
</comment>